<accession>A0A9N8DZW4</accession>
<proteinExistence type="predicted"/>
<reference evidence="2" key="1">
    <citation type="submission" date="2020-06" db="EMBL/GenBank/DDBJ databases">
        <authorList>
            <consortium name="Plant Systems Biology data submission"/>
        </authorList>
    </citation>
    <scope>NUCLEOTIDE SEQUENCE</scope>
    <source>
        <strain evidence="2">D6</strain>
    </source>
</reference>
<feature type="region of interest" description="Disordered" evidence="1">
    <location>
        <begin position="125"/>
        <end position="153"/>
    </location>
</feature>
<dbReference type="Proteomes" id="UP001153069">
    <property type="component" value="Unassembled WGS sequence"/>
</dbReference>
<organism evidence="2 3">
    <name type="scientific">Seminavis robusta</name>
    <dbReference type="NCBI Taxonomy" id="568900"/>
    <lineage>
        <taxon>Eukaryota</taxon>
        <taxon>Sar</taxon>
        <taxon>Stramenopiles</taxon>
        <taxon>Ochrophyta</taxon>
        <taxon>Bacillariophyta</taxon>
        <taxon>Bacillariophyceae</taxon>
        <taxon>Bacillariophycidae</taxon>
        <taxon>Naviculales</taxon>
        <taxon>Naviculaceae</taxon>
        <taxon>Seminavis</taxon>
    </lineage>
</organism>
<evidence type="ECO:0000313" key="2">
    <source>
        <dbReference type="EMBL" id="CAB9511956.1"/>
    </source>
</evidence>
<protein>
    <submittedName>
        <fullName evidence="2">P4Hc</fullName>
    </submittedName>
</protein>
<sequence length="220" mass="25322">MGFFDTLTETITGRNANGRTPQEEAHFHRGKWLEYDFYNFAQVWIIPEGHVHSSQIVERFQVGVHKKYGGEEYVTDIEALQLLARWNDRYGKAKWSPKGTYIGFQLNPAAIKAAEDYDKELKEAKAAAREAKRNKSHKKKKKKSEMEPKPLTATFRNTGTNIQLQRAQLYYETTLWGNIGHGDPPISVGSFTGHRWFVKVSDTVMKEMEIGTDDVQEFTF</sequence>
<dbReference type="EMBL" id="CAICTM010000510">
    <property type="protein sequence ID" value="CAB9511956.1"/>
    <property type="molecule type" value="Genomic_DNA"/>
</dbReference>
<name>A0A9N8DZW4_9STRA</name>
<keyword evidence="3" id="KW-1185">Reference proteome</keyword>
<comment type="caution">
    <text evidence="2">The sequence shown here is derived from an EMBL/GenBank/DDBJ whole genome shotgun (WGS) entry which is preliminary data.</text>
</comment>
<feature type="compositionally biased region" description="Basic residues" evidence="1">
    <location>
        <begin position="134"/>
        <end position="143"/>
    </location>
</feature>
<evidence type="ECO:0000256" key="1">
    <source>
        <dbReference type="SAM" id="MobiDB-lite"/>
    </source>
</evidence>
<gene>
    <name evidence="2" type="ORF">SEMRO_511_G157440.1</name>
</gene>
<dbReference type="AlphaFoldDB" id="A0A9N8DZW4"/>
<evidence type="ECO:0000313" key="3">
    <source>
        <dbReference type="Proteomes" id="UP001153069"/>
    </source>
</evidence>